<reference evidence="1" key="1">
    <citation type="journal article" date="2020" name="Nature">
        <title>Giant virus diversity and host interactions through global metagenomics.</title>
        <authorList>
            <person name="Schulz F."/>
            <person name="Roux S."/>
            <person name="Paez-Espino D."/>
            <person name="Jungbluth S."/>
            <person name="Walsh D.A."/>
            <person name="Denef V.J."/>
            <person name="McMahon K.D."/>
            <person name="Konstantinidis K.T."/>
            <person name="Eloe-Fadrosh E.A."/>
            <person name="Kyrpides N.C."/>
            <person name="Woyke T."/>
        </authorList>
    </citation>
    <scope>NUCLEOTIDE SEQUENCE</scope>
    <source>
        <strain evidence="1">GVMAG-M-3300027708-5</strain>
    </source>
</reference>
<accession>A0A6C0JHQ8</accession>
<name>A0A6C0JHQ8_9ZZZZ</name>
<organism evidence="1">
    <name type="scientific">viral metagenome</name>
    <dbReference type="NCBI Taxonomy" id="1070528"/>
    <lineage>
        <taxon>unclassified sequences</taxon>
        <taxon>metagenomes</taxon>
        <taxon>organismal metagenomes</taxon>
    </lineage>
</organism>
<proteinExistence type="predicted"/>
<evidence type="ECO:0000313" key="1">
    <source>
        <dbReference type="EMBL" id="QHU04913.1"/>
    </source>
</evidence>
<dbReference type="EMBL" id="MN740405">
    <property type="protein sequence ID" value="QHU04913.1"/>
    <property type="molecule type" value="Genomic_DNA"/>
</dbReference>
<sequence length="296" mass="34464">MIHNITFSIPDCKIIDSVPEKTKILATVIPGRNETYVFSEEVDYFNDYKTSMFAITTKKAGWDCMRHYEIMASGCIPYFPNIENCPKNTMTLLPKELFLECNALYAKYKDYKIADFTPNEYSECATMIIKLIDHTKTYLTTYKMAKYILNKSQCHNVSSILYLSGRTDPDYLRCVTLHGFKELLGDKCHDYPKVPHIYKSSTINYKSLYGKGMTYSNLLEENLHDNESDKTIEQDIKNKKYDIVIYGSYHRGIPLYNLVCEYYKPSEMLMLCGEDLHPCNYHELISKGHTVFVREL</sequence>
<dbReference type="AlphaFoldDB" id="A0A6C0JHQ8"/>
<protein>
    <submittedName>
        <fullName evidence="1">Uncharacterized protein</fullName>
    </submittedName>
</protein>